<proteinExistence type="inferred from homology"/>
<feature type="transmembrane region" description="Helical" evidence="6">
    <location>
        <begin position="7"/>
        <end position="24"/>
    </location>
</feature>
<sequence>MYKSPPVYYLAIVLAAYIVGWAVYTTFFHPLRNVPGPFLAKFTELWRTRRYFLGQWHDDIVELHREYGPVVRIAPNETKWYNVWDMPGASKGVSLGTSSTLRTTLTRTKFFAATDVKVHAFLRKRVSNAYTMSTILNLEPQIQALADGVWDRFRSFAKHGTPVNMQTWTGYFAFDVVTKLGVGSELGFVEQGKDIEGIIGSIHGFFYLNAFMGNIPGHMAYTRGQAHLFRWLSKIITERLGQEDARNPKDRQRDMLDTFVSMKEPDGSPVGFPGVIIEGGNLIGAGADTTSTSICVVLGYLLRHPHDYACVQREVDEAYVKNSLSKPGELNYRLAEKIPFLNACIKEATRLIPSIVWQLPRETPAEGVTIADHFIPLGSTVSTSPMSQNRYKEIFGGDANKWRPERWLVCEKGSTAEQIRDIEKYNVTFGYSSRTCIRRNLAIVELHKFVDQFAR</sequence>
<dbReference type="PANTHER" id="PTHR24305">
    <property type="entry name" value="CYTOCHROME P450"/>
    <property type="match status" value="1"/>
</dbReference>
<protein>
    <submittedName>
        <fullName evidence="7">Cytochrome P450</fullName>
    </submittedName>
</protein>
<evidence type="ECO:0000256" key="6">
    <source>
        <dbReference type="SAM" id="Phobius"/>
    </source>
</evidence>
<dbReference type="OrthoDB" id="3934656at2759"/>
<evidence type="ECO:0000256" key="1">
    <source>
        <dbReference type="ARBA" id="ARBA00001971"/>
    </source>
</evidence>
<dbReference type="GO" id="GO:0016705">
    <property type="term" value="F:oxidoreductase activity, acting on paired donors, with incorporation or reduction of molecular oxygen"/>
    <property type="evidence" value="ECO:0007669"/>
    <property type="project" value="InterPro"/>
</dbReference>
<dbReference type="InterPro" id="IPR050121">
    <property type="entry name" value="Cytochrome_P450_monoxygenase"/>
</dbReference>
<dbReference type="InterPro" id="IPR001128">
    <property type="entry name" value="Cyt_P450"/>
</dbReference>
<dbReference type="GO" id="GO:0020037">
    <property type="term" value="F:heme binding"/>
    <property type="evidence" value="ECO:0007669"/>
    <property type="project" value="InterPro"/>
</dbReference>
<dbReference type="Proteomes" id="UP000800035">
    <property type="component" value="Unassembled WGS sequence"/>
</dbReference>
<evidence type="ECO:0000313" key="8">
    <source>
        <dbReference type="Proteomes" id="UP000800035"/>
    </source>
</evidence>
<dbReference type="AlphaFoldDB" id="A0A6A5TZE7"/>
<reference evidence="7" key="1">
    <citation type="journal article" date="2020" name="Stud. Mycol.">
        <title>101 Dothideomycetes genomes: a test case for predicting lifestyles and emergence of pathogens.</title>
        <authorList>
            <person name="Haridas S."/>
            <person name="Albert R."/>
            <person name="Binder M."/>
            <person name="Bloem J."/>
            <person name="Labutti K."/>
            <person name="Salamov A."/>
            <person name="Andreopoulos B."/>
            <person name="Baker S."/>
            <person name="Barry K."/>
            <person name="Bills G."/>
            <person name="Bluhm B."/>
            <person name="Cannon C."/>
            <person name="Castanera R."/>
            <person name="Culley D."/>
            <person name="Daum C."/>
            <person name="Ezra D."/>
            <person name="Gonzalez J."/>
            <person name="Henrissat B."/>
            <person name="Kuo A."/>
            <person name="Liang C."/>
            <person name="Lipzen A."/>
            <person name="Lutzoni F."/>
            <person name="Magnuson J."/>
            <person name="Mondo S."/>
            <person name="Nolan M."/>
            <person name="Ohm R."/>
            <person name="Pangilinan J."/>
            <person name="Park H.-J."/>
            <person name="Ramirez L."/>
            <person name="Alfaro M."/>
            <person name="Sun H."/>
            <person name="Tritt A."/>
            <person name="Yoshinaga Y."/>
            <person name="Zwiers L.-H."/>
            <person name="Turgeon B."/>
            <person name="Goodwin S."/>
            <person name="Spatafora J."/>
            <person name="Crous P."/>
            <person name="Grigoriev I."/>
        </authorList>
    </citation>
    <scope>NUCLEOTIDE SEQUENCE</scope>
    <source>
        <strain evidence="7">CBS 675.92</strain>
    </source>
</reference>
<name>A0A6A5TZE7_9PLEO</name>
<organism evidence="7 8">
    <name type="scientific">Byssothecium circinans</name>
    <dbReference type="NCBI Taxonomy" id="147558"/>
    <lineage>
        <taxon>Eukaryota</taxon>
        <taxon>Fungi</taxon>
        <taxon>Dikarya</taxon>
        <taxon>Ascomycota</taxon>
        <taxon>Pezizomycotina</taxon>
        <taxon>Dothideomycetes</taxon>
        <taxon>Pleosporomycetidae</taxon>
        <taxon>Pleosporales</taxon>
        <taxon>Massarineae</taxon>
        <taxon>Massarinaceae</taxon>
        <taxon>Byssothecium</taxon>
    </lineage>
</organism>
<evidence type="ECO:0000313" key="7">
    <source>
        <dbReference type="EMBL" id="KAF1956096.1"/>
    </source>
</evidence>
<accession>A0A6A5TZE7</accession>
<keyword evidence="6" id="KW-0812">Transmembrane</keyword>
<evidence type="ECO:0000256" key="3">
    <source>
        <dbReference type="ARBA" id="ARBA00022723"/>
    </source>
</evidence>
<evidence type="ECO:0000256" key="5">
    <source>
        <dbReference type="PIRSR" id="PIRSR602401-1"/>
    </source>
</evidence>
<dbReference type="SUPFAM" id="SSF48264">
    <property type="entry name" value="Cytochrome P450"/>
    <property type="match status" value="1"/>
</dbReference>
<comment type="cofactor">
    <cofactor evidence="1 5">
        <name>heme</name>
        <dbReference type="ChEBI" id="CHEBI:30413"/>
    </cofactor>
</comment>
<gene>
    <name evidence="7" type="ORF">CC80DRAFT_413867</name>
</gene>
<dbReference type="EMBL" id="ML976992">
    <property type="protein sequence ID" value="KAF1956096.1"/>
    <property type="molecule type" value="Genomic_DNA"/>
</dbReference>
<evidence type="ECO:0000256" key="2">
    <source>
        <dbReference type="ARBA" id="ARBA00010617"/>
    </source>
</evidence>
<dbReference type="InterPro" id="IPR002401">
    <property type="entry name" value="Cyt_P450_E_grp-I"/>
</dbReference>
<dbReference type="Gene3D" id="1.10.630.10">
    <property type="entry name" value="Cytochrome P450"/>
    <property type="match status" value="1"/>
</dbReference>
<dbReference type="PRINTS" id="PR00385">
    <property type="entry name" value="P450"/>
</dbReference>
<keyword evidence="6" id="KW-1133">Transmembrane helix</keyword>
<keyword evidence="4 5" id="KW-0408">Iron</keyword>
<dbReference type="PRINTS" id="PR00463">
    <property type="entry name" value="EP450I"/>
</dbReference>
<dbReference type="PANTHER" id="PTHR24305:SF232">
    <property type="entry name" value="P450, PUTATIVE (EUROFUNG)-RELATED"/>
    <property type="match status" value="1"/>
</dbReference>
<comment type="similarity">
    <text evidence="2">Belongs to the cytochrome P450 family.</text>
</comment>
<dbReference type="GO" id="GO:0004497">
    <property type="term" value="F:monooxygenase activity"/>
    <property type="evidence" value="ECO:0007669"/>
    <property type="project" value="InterPro"/>
</dbReference>
<dbReference type="GO" id="GO:0005506">
    <property type="term" value="F:iron ion binding"/>
    <property type="evidence" value="ECO:0007669"/>
    <property type="project" value="InterPro"/>
</dbReference>
<feature type="binding site" description="axial binding residue" evidence="5">
    <location>
        <position position="436"/>
    </location>
    <ligand>
        <name>heme</name>
        <dbReference type="ChEBI" id="CHEBI:30413"/>
    </ligand>
    <ligandPart>
        <name>Fe</name>
        <dbReference type="ChEBI" id="CHEBI:18248"/>
    </ligandPart>
</feature>
<keyword evidence="5" id="KW-0349">Heme</keyword>
<dbReference type="Pfam" id="PF00067">
    <property type="entry name" value="p450"/>
    <property type="match status" value="1"/>
</dbReference>
<dbReference type="InterPro" id="IPR036396">
    <property type="entry name" value="Cyt_P450_sf"/>
</dbReference>
<keyword evidence="6" id="KW-0472">Membrane</keyword>
<keyword evidence="8" id="KW-1185">Reference proteome</keyword>
<evidence type="ECO:0000256" key="4">
    <source>
        <dbReference type="ARBA" id="ARBA00023004"/>
    </source>
</evidence>
<keyword evidence="3 5" id="KW-0479">Metal-binding</keyword>